<evidence type="ECO:0000256" key="3">
    <source>
        <dbReference type="SAM" id="MobiDB-lite"/>
    </source>
</evidence>
<dbReference type="AlphaFoldDB" id="A0A396I5D0"/>
<evidence type="ECO:0000259" key="4">
    <source>
        <dbReference type="PROSITE" id="PS50089"/>
    </source>
</evidence>
<feature type="compositionally biased region" description="Low complexity" evidence="3">
    <location>
        <begin position="732"/>
        <end position="747"/>
    </location>
</feature>
<gene>
    <name evidence="6" type="ORF">MtrunA17_Chr4g0030181</name>
</gene>
<dbReference type="Proteomes" id="UP000265566">
    <property type="component" value="Chromosome 4"/>
</dbReference>
<evidence type="ECO:0000313" key="6">
    <source>
        <dbReference type="EMBL" id="RHN60839.1"/>
    </source>
</evidence>
<dbReference type="SMART" id="SM00360">
    <property type="entry name" value="RRM"/>
    <property type="match status" value="1"/>
</dbReference>
<dbReference type="GO" id="GO:0003723">
    <property type="term" value="F:RNA binding"/>
    <property type="evidence" value="ECO:0007669"/>
    <property type="project" value="UniProtKB-UniRule"/>
</dbReference>
<dbReference type="Gramene" id="rna23225">
    <property type="protein sequence ID" value="RHN60839.1"/>
    <property type="gene ID" value="gene23225"/>
</dbReference>
<dbReference type="SMART" id="SM00361">
    <property type="entry name" value="RRM_1"/>
    <property type="match status" value="1"/>
</dbReference>
<dbReference type="EMBL" id="PSQE01000004">
    <property type="protein sequence ID" value="RHN60839.1"/>
    <property type="molecule type" value="Genomic_DNA"/>
</dbReference>
<feature type="region of interest" description="Disordered" evidence="3">
    <location>
        <begin position="815"/>
        <end position="842"/>
    </location>
</feature>
<evidence type="ECO:0000259" key="5">
    <source>
        <dbReference type="PROSITE" id="PS50102"/>
    </source>
</evidence>
<sequence>MSDEGERTCPLCAEEMDLTDQQLKPCRCGYEICVWCWHHIMDMAEKDDTDGRCPACRSPYDKEKIVGTAAKCERLLNEMNLEKKVKNQKAKSKSSDGRKQLSSVRVIQRNLVYIVGLPLDLADEDLLQKREYFGQYGKVLKVSMSRTAAGVIQQFPNETCSVYITYSSEEESIRCIQNVHGFILEGRPLRACFGTTKYCHAWLRNAPCINPDCLYLHEVGSQEDSFTKDEIISAYTRSRVQQITGVTNSMQRRSGNVLPPPLDDWTNNSTEKPIVKSAPTNSVCAVRSSPPNGINGRHVSLPTSAAWGTQTTSCHPPVGGLSHPSVLSKPKPDTVNSMHPSVLSKPKPDTVNSALAFSTAVTGTIQASAAQCDGSRRPLLNDESRNTIPRVKSEMPKSVKQYISMDSLASASEKTSACDVSPVPVNLKNELSSRPLSRDSDRGNCTIANTLNATNITGHSFSTGPEEAVSATNEVIRNLSSEFSSINIDRSTSNELCRITKPSSLPTENALTKSPQIQEGSHYDVDRFKDPITTNTAGKTSTSVNGVFSPKEQCGGILDSQSQVVSDAADIEDDVTSFDNQRLKDPEVCLSYLPKATNFLNISKLSSPCLMQYGEPCTAGNDGSLSSNDRVRDESILHSSSMLCNGYPEKLISGSSNGLLRDERNRQSIGRLVGDAVDAGCDAAIDKGESSIISNILSLDFDPWDDSLTSPHNIVKLLGDNTDSQPCPLKTSSSRNVQSNNQSRFSFARQEESKIQSFDVHPSYTVSQQQPKSHILNQNLAERDFYMEKLGIANGFPTSNFEEAGVHSIASSNKLSANSRSQVSAPPGFSIPSRLPPPGFSLHERSDQIFDSLSGNSLLDHSSYLRNSPQTLSAGNIGGTGEIEFMDPAILAVGKGRLQGAQNSQSLDVRSNFMPQLNYFDNEARLQLLMQRSLAQQQNLRFSEIGNTFSQLGDSYGVSSRLDQSQVSNLAPYPQLSMQQSTNAILSNGQWNGWNEVQSGNGLGVAELLRNERLGFNKFYPGYDDSKYRMPNSGDIYNRTFGM</sequence>
<evidence type="ECO:0000313" key="7">
    <source>
        <dbReference type="Proteomes" id="UP000265566"/>
    </source>
</evidence>
<dbReference type="InterPro" id="IPR034261">
    <property type="entry name" value="CNOT4_RRM"/>
</dbReference>
<feature type="domain" description="RRM" evidence="5">
    <location>
        <begin position="110"/>
        <end position="196"/>
    </location>
</feature>
<name>A0A396I5D0_MEDTR</name>
<dbReference type="Gene3D" id="3.30.40.10">
    <property type="entry name" value="Zinc/RING finger domain, C3HC4 (zinc finger)"/>
    <property type="match status" value="1"/>
</dbReference>
<keyword evidence="1" id="KW-0862">Zinc</keyword>
<evidence type="ECO:0000256" key="1">
    <source>
        <dbReference type="PROSITE-ProRule" id="PRU00175"/>
    </source>
</evidence>
<dbReference type="Pfam" id="PF14570">
    <property type="entry name" value="zf-RING_4"/>
    <property type="match status" value="1"/>
</dbReference>
<dbReference type="InterPro" id="IPR039515">
    <property type="entry name" value="NOT4_mRING-HC-C4C4"/>
</dbReference>
<dbReference type="SUPFAM" id="SSF54928">
    <property type="entry name" value="RNA-binding domain, RBD"/>
    <property type="match status" value="1"/>
</dbReference>
<dbReference type="CDD" id="cd12438">
    <property type="entry name" value="RRM_CNOT4"/>
    <property type="match status" value="1"/>
</dbReference>
<dbReference type="InterPro" id="IPR013083">
    <property type="entry name" value="Znf_RING/FYVE/PHD"/>
</dbReference>
<dbReference type="GO" id="GO:0008270">
    <property type="term" value="F:zinc ion binding"/>
    <property type="evidence" value="ECO:0007669"/>
    <property type="project" value="UniProtKB-KW"/>
</dbReference>
<dbReference type="PROSITE" id="PS50089">
    <property type="entry name" value="ZF_RING_2"/>
    <property type="match status" value="1"/>
</dbReference>
<dbReference type="InterPro" id="IPR003954">
    <property type="entry name" value="RRM_euk-type"/>
</dbReference>
<dbReference type="OrthoDB" id="1923159at2759"/>
<dbReference type="CDD" id="cd16618">
    <property type="entry name" value="mRING-HC-C4C4_CNOT4"/>
    <property type="match status" value="1"/>
</dbReference>
<accession>A0A396I5D0</accession>
<dbReference type="FunFam" id="3.30.70.330:FF:000161">
    <property type="entry name" value="RNA binding (RRM/RBD/RNP motifs) family protein"/>
    <property type="match status" value="1"/>
</dbReference>
<feature type="compositionally biased region" description="Polar residues" evidence="3">
    <location>
        <begin position="815"/>
        <end position="824"/>
    </location>
</feature>
<dbReference type="GO" id="GO:0030014">
    <property type="term" value="C:CCR4-NOT complex"/>
    <property type="evidence" value="ECO:0007669"/>
    <property type="project" value="InterPro"/>
</dbReference>
<dbReference type="PROSITE" id="PS50102">
    <property type="entry name" value="RRM"/>
    <property type="match status" value="1"/>
</dbReference>
<keyword evidence="1" id="KW-0479">Metal-binding</keyword>
<dbReference type="GO" id="GO:0004842">
    <property type="term" value="F:ubiquitin-protein transferase activity"/>
    <property type="evidence" value="ECO:0007669"/>
    <property type="project" value="InterPro"/>
</dbReference>
<dbReference type="Gene3D" id="3.30.70.330">
    <property type="match status" value="1"/>
</dbReference>
<keyword evidence="2" id="KW-0694">RNA-binding</keyword>
<dbReference type="InterPro" id="IPR035979">
    <property type="entry name" value="RBD_domain_sf"/>
</dbReference>
<protein>
    <submittedName>
        <fullName evidence="6">Putative transcription factor C2H2 family</fullName>
    </submittedName>
</protein>
<dbReference type="InterPro" id="IPR000504">
    <property type="entry name" value="RRM_dom"/>
</dbReference>
<comment type="caution">
    <text evidence="6">The sequence shown here is derived from an EMBL/GenBank/DDBJ whole genome shotgun (WGS) entry which is preliminary data.</text>
</comment>
<dbReference type="Pfam" id="PF00076">
    <property type="entry name" value="RRM_1"/>
    <property type="match status" value="1"/>
</dbReference>
<feature type="region of interest" description="Disordered" evidence="3">
    <location>
        <begin position="251"/>
        <end position="274"/>
    </location>
</feature>
<reference evidence="7" key="1">
    <citation type="journal article" date="2018" name="Nat. Plants">
        <title>Whole-genome landscape of Medicago truncatula symbiotic genes.</title>
        <authorList>
            <person name="Pecrix Y."/>
            <person name="Staton S.E."/>
            <person name="Sallet E."/>
            <person name="Lelandais-Briere C."/>
            <person name="Moreau S."/>
            <person name="Carrere S."/>
            <person name="Blein T."/>
            <person name="Jardinaud M.F."/>
            <person name="Latrasse D."/>
            <person name="Zouine M."/>
            <person name="Zahm M."/>
            <person name="Kreplak J."/>
            <person name="Mayjonade B."/>
            <person name="Satge C."/>
            <person name="Perez M."/>
            <person name="Cauet S."/>
            <person name="Marande W."/>
            <person name="Chantry-Darmon C."/>
            <person name="Lopez-Roques C."/>
            <person name="Bouchez O."/>
            <person name="Berard A."/>
            <person name="Debelle F."/>
            <person name="Munos S."/>
            <person name="Bendahmane A."/>
            <person name="Berges H."/>
            <person name="Niebel A."/>
            <person name="Buitink J."/>
            <person name="Frugier F."/>
            <person name="Benhamed M."/>
            <person name="Crespi M."/>
            <person name="Gouzy J."/>
            <person name="Gamas P."/>
        </authorList>
    </citation>
    <scope>NUCLEOTIDE SEQUENCE [LARGE SCALE GENOMIC DNA]</scope>
    <source>
        <strain evidence="7">cv. Jemalong A17</strain>
    </source>
</reference>
<feature type="region of interest" description="Disordered" evidence="3">
    <location>
        <begin position="721"/>
        <end position="748"/>
    </location>
</feature>
<proteinExistence type="predicted"/>
<dbReference type="PANTHER" id="PTHR12603">
    <property type="entry name" value="CCR4-NOT TRANSCRIPTION COMPLEX RELATED"/>
    <property type="match status" value="1"/>
</dbReference>
<feature type="domain" description="RING-type" evidence="4">
    <location>
        <begin position="9"/>
        <end position="57"/>
    </location>
</feature>
<organism evidence="6 7">
    <name type="scientific">Medicago truncatula</name>
    <name type="common">Barrel medic</name>
    <name type="synonym">Medicago tribuloides</name>
    <dbReference type="NCBI Taxonomy" id="3880"/>
    <lineage>
        <taxon>Eukaryota</taxon>
        <taxon>Viridiplantae</taxon>
        <taxon>Streptophyta</taxon>
        <taxon>Embryophyta</taxon>
        <taxon>Tracheophyta</taxon>
        <taxon>Spermatophyta</taxon>
        <taxon>Magnoliopsida</taxon>
        <taxon>eudicotyledons</taxon>
        <taxon>Gunneridae</taxon>
        <taxon>Pentapetalae</taxon>
        <taxon>rosids</taxon>
        <taxon>fabids</taxon>
        <taxon>Fabales</taxon>
        <taxon>Fabaceae</taxon>
        <taxon>Papilionoideae</taxon>
        <taxon>50 kb inversion clade</taxon>
        <taxon>NPAAA clade</taxon>
        <taxon>Hologalegina</taxon>
        <taxon>IRL clade</taxon>
        <taxon>Trifolieae</taxon>
        <taxon>Medicago</taxon>
    </lineage>
</organism>
<evidence type="ECO:0000256" key="2">
    <source>
        <dbReference type="PROSITE-ProRule" id="PRU00176"/>
    </source>
</evidence>
<keyword evidence="1" id="KW-0863">Zinc-finger</keyword>
<dbReference type="InterPro" id="IPR012677">
    <property type="entry name" value="Nucleotide-bd_a/b_plait_sf"/>
</dbReference>
<dbReference type="SUPFAM" id="SSF57850">
    <property type="entry name" value="RING/U-box"/>
    <property type="match status" value="1"/>
</dbReference>
<dbReference type="PANTHER" id="PTHR12603:SF36">
    <property type="entry name" value="RNA BINDING (RRM_RBD_RNP MOTIFS) FAMILY PROTEIN"/>
    <property type="match status" value="1"/>
</dbReference>
<dbReference type="InterPro" id="IPR001841">
    <property type="entry name" value="Znf_RING"/>
</dbReference>
<dbReference type="InterPro" id="IPR039780">
    <property type="entry name" value="Mot2"/>
</dbReference>